<keyword evidence="2 4" id="KW-0689">Ribosomal protein</keyword>
<name>A0A5B9DGU9_9ARCH</name>
<dbReference type="GO" id="GO:0003735">
    <property type="term" value="F:structural constituent of ribosome"/>
    <property type="evidence" value="ECO:0007669"/>
    <property type="project" value="InterPro"/>
</dbReference>
<organism evidence="5 6">
    <name type="scientific">Promethearchaeum syntrophicum</name>
    <dbReference type="NCBI Taxonomy" id="2594042"/>
    <lineage>
        <taxon>Archaea</taxon>
        <taxon>Promethearchaeati</taxon>
        <taxon>Promethearchaeota</taxon>
        <taxon>Promethearchaeia</taxon>
        <taxon>Promethearchaeales</taxon>
        <taxon>Promethearchaeaceae</taxon>
        <taxon>Promethearchaeum</taxon>
    </lineage>
</organism>
<dbReference type="GO" id="GO:0005840">
    <property type="term" value="C:ribosome"/>
    <property type="evidence" value="ECO:0007669"/>
    <property type="project" value="UniProtKB-KW"/>
</dbReference>
<dbReference type="InterPro" id="IPR011332">
    <property type="entry name" value="Ribosomal_zn-bd"/>
</dbReference>
<dbReference type="FunFam" id="3.10.450.80:FF:000001">
    <property type="entry name" value="60S ribosomal protein L44"/>
    <property type="match status" value="1"/>
</dbReference>
<dbReference type="EMBL" id="CP042905">
    <property type="protein sequence ID" value="QEE17970.1"/>
    <property type="molecule type" value="Genomic_DNA"/>
</dbReference>
<dbReference type="NCBIfam" id="NF004425">
    <property type="entry name" value="PRK05767.1"/>
    <property type="match status" value="1"/>
</dbReference>
<keyword evidence="4" id="KW-0694">RNA-binding</keyword>
<dbReference type="InterPro" id="IPR000552">
    <property type="entry name" value="Ribosomal_eL44"/>
</dbReference>
<protein>
    <recommendedName>
        <fullName evidence="4">Large ribosomal subunit protein eL42</fullName>
    </recommendedName>
</protein>
<keyword evidence="4" id="KW-0862">Zinc</keyword>
<dbReference type="SUPFAM" id="SSF57829">
    <property type="entry name" value="Zn-binding ribosomal proteins"/>
    <property type="match status" value="1"/>
</dbReference>
<comment type="subunit">
    <text evidence="4">Part of the 50S ribosomal subunit.</text>
</comment>
<proteinExistence type="inferred from homology"/>
<feature type="binding site" evidence="4">
    <location>
        <position position="14"/>
    </location>
    <ligand>
        <name>Zn(2+)</name>
        <dbReference type="ChEBI" id="CHEBI:29105"/>
    </ligand>
</feature>
<evidence type="ECO:0000313" key="5">
    <source>
        <dbReference type="EMBL" id="QEE17970.1"/>
    </source>
</evidence>
<accession>A0A5B9DGU9</accession>
<dbReference type="PANTHER" id="PTHR10369">
    <property type="entry name" value="60S RIBOSOMAL PROTEIN L36A/L44"/>
    <property type="match status" value="1"/>
</dbReference>
<dbReference type="GO" id="GO:0008270">
    <property type="term" value="F:zinc ion binding"/>
    <property type="evidence" value="ECO:0007669"/>
    <property type="project" value="UniProtKB-UniRule"/>
</dbReference>
<gene>
    <name evidence="4" type="primary">rpl44e</name>
    <name evidence="5" type="ORF">DSAG12_03808</name>
</gene>
<evidence type="ECO:0000256" key="4">
    <source>
        <dbReference type="HAMAP-Rule" id="MF_01476"/>
    </source>
</evidence>
<evidence type="ECO:0000256" key="2">
    <source>
        <dbReference type="ARBA" id="ARBA00022980"/>
    </source>
</evidence>
<keyword evidence="4" id="KW-0479">Metal-binding</keyword>
<dbReference type="KEGG" id="psyt:DSAG12_03808"/>
<dbReference type="Gene3D" id="3.10.450.80">
    <property type="match status" value="1"/>
</dbReference>
<feature type="binding site" evidence="4">
    <location>
        <position position="11"/>
    </location>
    <ligand>
        <name>Zn(2+)</name>
        <dbReference type="ChEBI" id="CHEBI:29105"/>
    </ligand>
</feature>
<dbReference type="GeneID" id="41331776"/>
<dbReference type="InterPro" id="IPR053708">
    <property type="entry name" value="Ribosomal_LSU_eL42"/>
</dbReference>
<keyword evidence="4" id="KW-0699">rRNA-binding</keyword>
<reference evidence="5 6" key="1">
    <citation type="journal article" date="2020" name="Nature">
        <title>Isolation of an archaeon at the prokaryote-eukaryote interface.</title>
        <authorList>
            <person name="Imachi H."/>
            <person name="Nobu M.K."/>
            <person name="Nakahara N."/>
            <person name="Morono Y."/>
            <person name="Ogawara M."/>
            <person name="Takaki Y."/>
            <person name="Takano Y."/>
            <person name="Uematsu K."/>
            <person name="Ikuta T."/>
            <person name="Ito M."/>
            <person name="Matsui Y."/>
            <person name="Miyazaki M."/>
            <person name="Murata K."/>
            <person name="Saito Y."/>
            <person name="Sakai S."/>
            <person name="Song C."/>
            <person name="Tasumi E."/>
            <person name="Yamanaka Y."/>
            <person name="Yamaguchi T."/>
            <person name="Kamagata Y."/>
            <person name="Tamaki H."/>
            <person name="Takai K."/>
        </authorList>
    </citation>
    <scope>NUCLEOTIDE SEQUENCE [LARGE SCALE GENOMIC DNA]</scope>
    <source>
        <strain evidence="5 6">MK-D1</strain>
    </source>
</reference>
<dbReference type="GO" id="GO:0070180">
    <property type="term" value="F:large ribosomal subunit rRNA binding"/>
    <property type="evidence" value="ECO:0007669"/>
    <property type="project" value="UniProtKB-UniRule"/>
</dbReference>
<sequence>MKFPKNKKIYCAKCKKHTPHKCSIYKKGKDSMMAHGKRRLERKKVGYGSFPKPIQHNQCKVNKKTTPLYKCAECGHVQVGKAQRLKKFEILNK</sequence>
<keyword evidence="6" id="KW-1185">Reference proteome</keyword>
<comment type="function">
    <text evidence="4">Binds to the 23S rRNA.</text>
</comment>
<comment type="similarity">
    <text evidence="1 4">Belongs to the eukaryotic ribosomal protein eL42 family.</text>
</comment>
<evidence type="ECO:0000256" key="3">
    <source>
        <dbReference type="ARBA" id="ARBA00023274"/>
    </source>
</evidence>
<dbReference type="RefSeq" id="WP_147664847.1">
    <property type="nucleotide sequence ID" value="NZ_CP042905.2"/>
</dbReference>
<keyword evidence="3 4" id="KW-0687">Ribonucleoprotein</keyword>
<feature type="binding site" evidence="4">
    <location>
        <position position="71"/>
    </location>
    <ligand>
        <name>Zn(2+)</name>
        <dbReference type="ChEBI" id="CHEBI:29105"/>
    </ligand>
</feature>
<dbReference type="Proteomes" id="UP000321408">
    <property type="component" value="Chromosome"/>
</dbReference>
<evidence type="ECO:0000256" key="1">
    <source>
        <dbReference type="ARBA" id="ARBA00009364"/>
    </source>
</evidence>
<comment type="cofactor">
    <cofactor evidence="4">
        <name>Zn(2+)</name>
        <dbReference type="ChEBI" id="CHEBI:29105"/>
    </cofactor>
    <text evidence="4">Binds 1 zinc ion per subunit.</text>
</comment>
<feature type="binding site" evidence="4">
    <location>
        <position position="74"/>
    </location>
    <ligand>
        <name>Zn(2+)</name>
        <dbReference type="ChEBI" id="CHEBI:29105"/>
    </ligand>
</feature>
<reference evidence="5 6" key="2">
    <citation type="journal article" date="2024" name="Int. J. Syst. Evol. Microbiol.">
        <title>Promethearchaeum syntrophicum gen. nov., sp. nov., an anaerobic, obligately syntrophic archaeon, the first isolate of the lineage 'Asgard' archaea, and proposal of the new archaeal phylum Promethearchaeota phyl. nov. and kingdom Promethearchaeati regn. nov.</title>
        <authorList>
            <person name="Imachi H."/>
            <person name="Nobu M.K."/>
            <person name="Kato S."/>
            <person name="Takaki Y."/>
            <person name="Miyazaki M."/>
            <person name="Miyata M."/>
            <person name="Ogawara M."/>
            <person name="Saito Y."/>
            <person name="Sakai S."/>
            <person name="Tahara Y.O."/>
            <person name="Takano Y."/>
            <person name="Tasumi E."/>
            <person name="Uematsu K."/>
            <person name="Yoshimura T."/>
            <person name="Itoh T."/>
            <person name="Ohkuma M."/>
            <person name="Takai K."/>
        </authorList>
    </citation>
    <scope>NUCLEOTIDE SEQUENCE [LARGE SCALE GENOMIC DNA]</scope>
    <source>
        <strain evidence="5 6">MK-D1</strain>
    </source>
</reference>
<dbReference type="Pfam" id="PF00935">
    <property type="entry name" value="Ribosomal_L44"/>
    <property type="match status" value="1"/>
</dbReference>
<dbReference type="HAMAP" id="MF_01476">
    <property type="entry name" value="Ribosomal_L44e"/>
    <property type="match status" value="1"/>
</dbReference>
<feature type="zinc finger region" description="C4-type" evidence="4">
    <location>
        <begin position="11"/>
        <end position="74"/>
    </location>
</feature>
<dbReference type="GO" id="GO:0006412">
    <property type="term" value="P:translation"/>
    <property type="evidence" value="ECO:0007669"/>
    <property type="project" value="UniProtKB-UniRule"/>
</dbReference>
<keyword evidence="4" id="KW-0863">Zinc-finger</keyword>
<evidence type="ECO:0000313" key="6">
    <source>
        <dbReference type="Proteomes" id="UP000321408"/>
    </source>
</evidence>
<dbReference type="OrthoDB" id="52456at2157"/>
<dbReference type="AlphaFoldDB" id="A0A5B9DGU9"/>
<dbReference type="GO" id="GO:1990904">
    <property type="term" value="C:ribonucleoprotein complex"/>
    <property type="evidence" value="ECO:0007669"/>
    <property type="project" value="UniProtKB-KW"/>
</dbReference>